<feature type="compositionally biased region" description="Polar residues" evidence="1">
    <location>
        <begin position="164"/>
        <end position="179"/>
    </location>
</feature>
<gene>
    <name evidence="3" type="ORF">Pla110_44770</name>
</gene>
<feature type="region of interest" description="Disordered" evidence="1">
    <location>
        <begin position="150"/>
        <end position="206"/>
    </location>
</feature>
<feature type="region of interest" description="Disordered" evidence="1">
    <location>
        <begin position="90"/>
        <end position="134"/>
    </location>
</feature>
<dbReference type="AlphaFoldDB" id="A0A518CU21"/>
<dbReference type="Proteomes" id="UP000317178">
    <property type="component" value="Chromosome"/>
</dbReference>
<feature type="compositionally biased region" description="Polar residues" evidence="1">
    <location>
        <begin position="332"/>
        <end position="345"/>
    </location>
</feature>
<protein>
    <submittedName>
        <fullName evidence="3">Uncharacterized protein</fullName>
    </submittedName>
</protein>
<sequence>MVRTEFPLFMDRERLSVRSSVRQEAIGMWCPTCRNRVDAQPEQATAPTLCPECEAVLVEQPPVQAPPTISPTKTGDALKLLERWSDQRMFSPEGDLPELKTASPLDKPAIEEEPVRPRTPEHLPAPKFQTTSGQPAVSIAKLAISTKAVAGDSKSAAPLKTIQKPAQQERSIPEEQSNFPLVAKAPATRPQLPAAPRREPTEVRSRSLRLDLPLTSSPNGPHFDVQAAIREQLMTQERSWISAIGYIFSYGGIGLLTAGAGLTLWSFYDESLGSIPKEWLVTTVGQIFLFAGIVMMVSLVIERIGNKILFRISQIDDRITRIERALAAVYESQQAPTQPADQETASKPLDVRKAG</sequence>
<feature type="transmembrane region" description="Helical" evidence="2">
    <location>
        <begin position="240"/>
        <end position="267"/>
    </location>
</feature>
<feature type="region of interest" description="Disordered" evidence="1">
    <location>
        <begin position="332"/>
        <end position="355"/>
    </location>
</feature>
<reference evidence="3 4" key="1">
    <citation type="submission" date="2019-02" db="EMBL/GenBank/DDBJ databases">
        <title>Deep-cultivation of Planctomycetes and their phenomic and genomic characterization uncovers novel biology.</title>
        <authorList>
            <person name="Wiegand S."/>
            <person name="Jogler M."/>
            <person name="Boedeker C."/>
            <person name="Pinto D."/>
            <person name="Vollmers J."/>
            <person name="Rivas-Marin E."/>
            <person name="Kohn T."/>
            <person name="Peeters S.H."/>
            <person name="Heuer A."/>
            <person name="Rast P."/>
            <person name="Oberbeckmann S."/>
            <person name="Bunk B."/>
            <person name="Jeske O."/>
            <person name="Meyerdierks A."/>
            <person name="Storesund J.E."/>
            <person name="Kallscheuer N."/>
            <person name="Luecker S."/>
            <person name="Lage O.M."/>
            <person name="Pohl T."/>
            <person name="Merkel B.J."/>
            <person name="Hornburger P."/>
            <person name="Mueller R.-W."/>
            <person name="Bruemmer F."/>
            <person name="Labrenz M."/>
            <person name="Spormann A.M."/>
            <person name="Op den Camp H."/>
            <person name="Overmann J."/>
            <person name="Amann R."/>
            <person name="Jetten M.S.M."/>
            <person name="Mascher T."/>
            <person name="Medema M.H."/>
            <person name="Devos D.P."/>
            <person name="Kaster A.-K."/>
            <person name="Ovreas L."/>
            <person name="Rohde M."/>
            <person name="Galperin M.Y."/>
            <person name="Jogler C."/>
        </authorList>
    </citation>
    <scope>NUCLEOTIDE SEQUENCE [LARGE SCALE GENOMIC DNA]</scope>
    <source>
        <strain evidence="3 4">Pla110</strain>
    </source>
</reference>
<feature type="compositionally biased region" description="Basic and acidic residues" evidence="1">
    <location>
        <begin position="108"/>
        <end position="121"/>
    </location>
</feature>
<proteinExistence type="predicted"/>
<evidence type="ECO:0000256" key="2">
    <source>
        <dbReference type="SAM" id="Phobius"/>
    </source>
</evidence>
<keyword evidence="2" id="KW-0472">Membrane</keyword>
<organism evidence="3 4">
    <name type="scientific">Polystyrenella longa</name>
    <dbReference type="NCBI Taxonomy" id="2528007"/>
    <lineage>
        <taxon>Bacteria</taxon>
        <taxon>Pseudomonadati</taxon>
        <taxon>Planctomycetota</taxon>
        <taxon>Planctomycetia</taxon>
        <taxon>Planctomycetales</taxon>
        <taxon>Planctomycetaceae</taxon>
        <taxon>Polystyrenella</taxon>
    </lineage>
</organism>
<dbReference type="EMBL" id="CP036281">
    <property type="protein sequence ID" value="QDU82715.1"/>
    <property type="molecule type" value="Genomic_DNA"/>
</dbReference>
<keyword evidence="4" id="KW-1185">Reference proteome</keyword>
<accession>A0A518CU21</accession>
<evidence type="ECO:0000313" key="3">
    <source>
        <dbReference type="EMBL" id="QDU82715.1"/>
    </source>
</evidence>
<feature type="compositionally biased region" description="Basic and acidic residues" evidence="1">
    <location>
        <begin position="196"/>
        <end position="206"/>
    </location>
</feature>
<keyword evidence="2" id="KW-1133">Transmembrane helix</keyword>
<keyword evidence="2" id="KW-0812">Transmembrane</keyword>
<feature type="transmembrane region" description="Helical" evidence="2">
    <location>
        <begin position="279"/>
        <end position="301"/>
    </location>
</feature>
<evidence type="ECO:0000256" key="1">
    <source>
        <dbReference type="SAM" id="MobiDB-lite"/>
    </source>
</evidence>
<name>A0A518CU21_9PLAN</name>
<dbReference type="KEGG" id="plon:Pla110_44770"/>
<evidence type="ECO:0000313" key="4">
    <source>
        <dbReference type="Proteomes" id="UP000317178"/>
    </source>
</evidence>